<dbReference type="PANTHER" id="PTHR21240">
    <property type="entry name" value="2-AMINO-3-CARBOXYLMUCONATE-6-SEMIALDEHYDE DECARBOXYLASE"/>
    <property type="match status" value="1"/>
</dbReference>
<proteinExistence type="predicted"/>
<feature type="domain" description="Amidohydrolase-related" evidence="2">
    <location>
        <begin position="62"/>
        <end position="331"/>
    </location>
</feature>
<dbReference type="PANTHER" id="PTHR21240:SF30">
    <property type="entry name" value="AMIDOHYDROLASE-RELATED DOMAIN-CONTAINING PROTEIN-RELATED"/>
    <property type="match status" value="1"/>
</dbReference>
<dbReference type="RefSeq" id="WP_109250277.1">
    <property type="nucleotide sequence ID" value="NZ_QCXQ01000002.1"/>
</dbReference>
<dbReference type="GO" id="GO:0005829">
    <property type="term" value="C:cytosol"/>
    <property type="evidence" value="ECO:0007669"/>
    <property type="project" value="TreeGrafter"/>
</dbReference>
<evidence type="ECO:0000313" key="3">
    <source>
        <dbReference type="EMBL" id="PWG00330.1"/>
    </source>
</evidence>
<dbReference type="GO" id="GO:0016787">
    <property type="term" value="F:hydrolase activity"/>
    <property type="evidence" value="ECO:0007669"/>
    <property type="project" value="UniProtKB-KW"/>
</dbReference>
<organism evidence="3 4">
    <name type="scientific">Levilactobacillus bambusae</name>
    <dbReference type="NCBI Taxonomy" id="2024736"/>
    <lineage>
        <taxon>Bacteria</taxon>
        <taxon>Bacillati</taxon>
        <taxon>Bacillota</taxon>
        <taxon>Bacilli</taxon>
        <taxon>Lactobacillales</taxon>
        <taxon>Lactobacillaceae</taxon>
        <taxon>Levilactobacillus</taxon>
    </lineage>
</organism>
<dbReference type="Pfam" id="PF04909">
    <property type="entry name" value="Amidohydro_2"/>
    <property type="match status" value="1"/>
</dbReference>
<dbReference type="InterPro" id="IPR032465">
    <property type="entry name" value="ACMSD"/>
</dbReference>
<dbReference type="GO" id="GO:0016831">
    <property type="term" value="F:carboxy-lyase activity"/>
    <property type="evidence" value="ECO:0007669"/>
    <property type="project" value="InterPro"/>
</dbReference>
<evidence type="ECO:0000256" key="1">
    <source>
        <dbReference type="ARBA" id="ARBA00023239"/>
    </source>
</evidence>
<dbReference type="GO" id="GO:0019748">
    <property type="term" value="P:secondary metabolic process"/>
    <property type="evidence" value="ECO:0007669"/>
    <property type="project" value="TreeGrafter"/>
</dbReference>
<comment type="caution">
    <text evidence="3">The sequence shown here is derived from an EMBL/GenBank/DDBJ whole genome shotgun (WGS) entry which is preliminary data.</text>
</comment>
<dbReference type="AlphaFoldDB" id="A0A2V1N2A7"/>
<dbReference type="EMBL" id="QCXQ01000002">
    <property type="protein sequence ID" value="PWG00330.1"/>
    <property type="molecule type" value="Genomic_DNA"/>
</dbReference>
<dbReference type="Gene3D" id="3.20.20.140">
    <property type="entry name" value="Metal-dependent hydrolases"/>
    <property type="match status" value="1"/>
</dbReference>
<dbReference type="OrthoDB" id="9777673at2"/>
<dbReference type="InterPro" id="IPR032466">
    <property type="entry name" value="Metal_Hydrolase"/>
</dbReference>
<accession>A0A2V1N2A7</accession>
<evidence type="ECO:0000313" key="4">
    <source>
        <dbReference type="Proteomes" id="UP000245080"/>
    </source>
</evidence>
<keyword evidence="3" id="KW-0378">Hydrolase</keyword>
<protein>
    <submittedName>
        <fullName evidence="3">Amidohydrolase</fullName>
    </submittedName>
</protein>
<name>A0A2V1N2A7_9LACO</name>
<sequence length="335" mass="37017">MVKKIALEEHFSSPMNTKLWQDVDTAAVFGPTDAQFIRENLWGNQKNYVQELNGMAIDQVVLSLNSPGVQGISDKQQAIALAKESNDAVTEAYVNAYPGRFSAFAAVALQDPQAAADELERAVTQLGMKGALINGYTNLADPDEVVYLDDPSMAVFWAKVNELNVPVYLHPRNPQPSQQRIYAGYPGLIGSAWGYTQETAVHTVRLMMSGLFDQYPNLHLILGHLGEGLSQTLPRTQARLYKQRHGQTGAKNLRPLTDYLRTNVFATTSGHFSTAAFLAALEAFGPDHMLFSLDFPYVTNEEGANWFDQLPIDDSLKEQIGYQNAAHLLNLPLSD</sequence>
<keyword evidence="1" id="KW-0456">Lyase</keyword>
<gene>
    <name evidence="3" type="ORF">DCM90_05210</name>
</gene>
<dbReference type="SUPFAM" id="SSF51556">
    <property type="entry name" value="Metallo-dependent hydrolases"/>
    <property type="match status" value="1"/>
</dbReference>
<keyword evidence="4" id="KW-1185">Reference proteome</keyword>
<reference evidence="3 4" key="1">
    <citation type="journal article" date="2018" name="Int. J. Syst. Evol. Microbiol.">
        <title>Lactobacillus bambusae sp. nov., isolated from a traditional fermented Ma-bamboo shoots of Taiwan.</title>
        <authorList>
            <person name="Wang L.-T."/>
        </authorList>
    </citation>
    <scope>NUCLEOTIDE SEQUENCE [LARGE SCALE GENOMIC DNA]</scope>
    <source>
        <strain evidence="3 4">BS-W1</strain>
    </source>
</reference>
<dbReference type="InterPro" id="IPR006680">
    <property type="entry name" value="Amidohydro-rel"/>
</dbReference>
<dbReference type="Proteomes" id="UP000245080">
    <property type="component" value="Unassembled WGS sequence"/>
</dbReference>
<evidence type="ECO:0000259" key="2">
    <source>
        <dbReference type="Pfam" id="PF04909"/>
    </source>
</evidence>